<feature type="domain" description="Chorismate mutase" evidence="4">
    <location>
        <begin position="16"/>
        <end position="106"/>
    </location>
</feature>
<organism evidence="5 6">
    <name type="scientific">Sphingomonas yantingensis</name>
    <dbReference type="NCBI Taxonomy" id="1241761"/>
    <lineage>
        <taxon>Bacteria</taxon>
        <taxon>Pseudomonadati</taxon>
        <taxon>Pseudomonadota</taxon>
        <taxon>Alphaproteobacteria</taxon>
        <taxon>Sphingomonadales</taxon>
        <taxon>Sphingomonadaceae</taxon>
        <taxon>Sphingomonas</taxon>
    </lineage>
</organism>
<dbReference type="EMBL" id="JACIJJ010000002">
    <property type="protein sequence ID" value="MBB5698058.1"/>
    <property type="molecule type" value="Genomic_DNA"/>
</dbReference>
<accession>A0A7W9AP73</accession>
<dbReference type="EC" id="5.4.99.5" evidence="1"/>
<keyword evidence="5" id="KW-0670">Pyruvate</keyword>
<keyword evidence="2" id="KW-0413">Isomerase</keyword>
<feature type="binding site" evidence="3">
    <location>
        <position position="102"/>
    </location>
    <ligand>
        <name>substrate</name>
    </ligand>
</feature>
<evidence type="ECO:0000259" key="4">
    <source>
        <dbReference type="PROSITE" id="PS51168"/>
    </source>
</evidence>
<dbReference type="SUPFAM" id="SSF48600">
    <property type="entry name" value="Chorismate mutase II"/>
    <property type="match status" value="1"/>
</dbReference>
<evidence type="ECO:0000313" key="5">
    <source>
        <dbReference type="EMBL" id="MBB5698058.1"/>
    </source>
</evidence>
<dbReference type="GO" id="GO:0046417">
    <property type="term" value="P:chorismate metabolic process"/>
    <property type="evidence" value="ECO:0007669"/>
    <property type="project" value="InterPro"/>
</dbReference>
<comment type="caution">
    <text evidence="5">The sequence shown here is derived from an EMBL/GenBank/DDBJ whole genome shotgun (WGS) entry which is preliminary data.</text>
</comment>
<gene>
    <name evidence="5" type="ORF">FHR19_001403</name>
</gene>
<dbReference type="PIRSF" id="PIRSF029775">
    <property type="entry name" value="Isochor_pyr_lyas"/>
    <property type="match status" value="1"/>
</dbReference>
<dbReference type="InterPro" id="IPR051331">
    <property type="entry name" value="Chorismate_mutase-related"/>
</dbReference>
<dbReference type="PROSITE" id="PS51168">
    <property type="entry name" value="CHORISMATE_MUT_2"/>
    <property type="match status" value="1"/>
</dbReference>
<sequence length="111" mass="12131">MTNRRGSASRADVMNPDDCSTMMEVRAGVDALDAELVALLARRFGYMRAAARIKPERGHVRDEARKTAVIDNAVAAARAAGIPAEAIGAMWETLVEASIAYELAEWERRRA</sequence>
<dbReference type="InterPro" id="IPR002701">
    <property type="entry name" value="CM_II_prokaryot"/>
</dbReference>
<dbReference type="SMART" id="SM00830">
    <property type="entry name" value="CM_2"/>
    <property type="match status" value="1"/>
</dbReference>
<name>A0A7W9AP73_9SPHN</name>
<dbReference type="InterPro" id="IPR036263">
    <property type="entry name" value="Chorismate_II_sf"/>
</dbReference>
<evidence type="ECO:0000256" key="1">
    <source>
        <dbReference type="ARBA" id="ARBA00012404"/>
    </source>
</evidence>
<dbReference type="Pfam" id="PF01817">
    <property type="entry name" value="CM_2"/>
    <property type="match status" value="1"/>
</dbReference>
<protein>
    <recommendedName>
        <fullName evidence="1">chorismate mutase</fullName>
        <ecNumber evidence="1">5.4.99.5</ecNumber>
    </recommendedName>
</protein>
<dbReference type="GO" id="GO:0004106">
    <property type="term" value="F:chorismate mutase activity"/>
    <property type="evidence" value="ECO:0007669"/>
    <property type="project" value="UniProtKB-EC"/>
</dbReference>
<dbReference type="GO" id="GO:0009697">
    <property type="term" value="P:salicylic acid biosynthetic process"/>
    <property type="evidence" value="ECO:0007669"/>
    <property type="project" value="InterPro"/>
</dbReference>
<dbReference type="Proteomes" id="UP000557739">
    <property type="component" value="Unassembled WGS sequence"/>
</dbReference>
<dbReference type="InterPro" id="IPR036979">
    <property type="entry name" value="CM_dom_sf"/>
</dbReference>
<dbReference type="PANTHER" id="PTHR38041:SF1">
    <property type="entry name" value="CHORISMATE MUTASE"/>
    <property type="match status" value="1"/>
</dbReference>
<evidence type="ECO:0000256" key="3">
    <source>
        <dbReference type="PIRSR" id="PIRSR029775-1"/>
    </source>
</evidence>
<dbReference type="InterPro" id="IPR008241">
    <property type="entry name" value="Isochorismate_pyruvate-lyase"/>
</dbReference>
<keyword evidence="5" id="KW-0456">Lyase</keyword>
<dbReference type="PANTHER" id="PTHR38041">
    <property type="entry name" value="CHORISMATE MUTASE"/>
    <property type="match status" value="1"/>
</dbReference>
<evidence type="ECO:0000313" key="6">
    <source>
        <dbReference type="Proteomes" id="UP000557739"/>
    </source>
</evidence>
<feature type="binding site" evidence="3">
    <location>
        <position position="54"/>
    </location>
    <ligand>
        <name>substrate</name>
    </ligand>
</feature>
<proteinExistence type="predicted"/>
<feature type="binding site" evidence="3">
    <location>
        <position position="26"/>
    </location>
    <ligand>
        <name>substrate</name>
    </ligand>
</feature>
<dbReference type="AlphaFoldDB" id="A0A7W9AP73"/>
<reference evidence="5 6" key="1">
    <citation type="submission" date="2020-08" db="EMBL/GenBank/DDBJ databases">
        <title>Genomic Encyclopedia of Type Strains, Phase IV (KMG-IV): sequencing the most valuable type-strain genomes for metagenomic binning, comparative biology and taxonomic classification.</title>
        <authorList>
            <person name="Goeker M."/>
        </authorList>
    </citation>
    <scope>NUCLEOTIDE SEQUENCE [LARGE SCALE GENOMIC DNA]</scope>
    <source>
        <strain evidence="5 6">DSM 27244</strain>
    </source>
</reference>
<dbReference type="GO" id="GO:0016835">
    <property type="term" value="F:carbon-oxygen lyase activity"/>
    <property type="evidence" value="ECO:0007669"/>
    <property type="project" value="InterPro"/>
</dbReference>
<dbReference type="Gene3D" id="1.20.59.10">
    <property type="entry name" value="Chorismate mutase"/>
    <property type="match status" value="1"/>
</dbReference>
<keyword evidence="6" id="KW-1185">Reference proteome</keyword>
<feature type="binding site" evidence="3">
    <location>
        <position position="43"/>
    </location>
    <ligand>
        <name>substrate</name>
    </ligand>
</feature>
<evidence type="ECO:0000256" key="2">
    <source>
        <dbReference type="ARBA" id="ARBA00023235"/>
    </source>
</evidence>